<keyword evidence="4" id="KW-0804">Transcription</keyword>
<proteinExistence type="predicted"/>
<dbReference type="Pfam" id="PF00196">
    <property type="entry name" value="GerE"/>
    <property type="match status" value="1"/>
</dbReference>
<organism evidence="8 9">
    <name type="scientific">Paenibacillus chartarius</name>
    <dbReference type="NCBI Taxonomy" id="747481"/>
    <lineage>
        <taxon>Bacteria</taxon>
        <taxon>Bacillati</taxon>
        <taxon>Bacillota</taxon>
        <taxon>Bacilli</taxon>
        <taxon>Bacillales</taxon>
        <taxon>Paenibacillaceae</taxon>
        <taxon>Paenibacillus</taxon>
    </lineage>
</organism>
<dbReference type="PROSITE" id="PS50110">
    <property type="entry name" value="RESPONSE_REGULATORY"/>
    <property type="match status" value="1"/>
</dbReference>
<keyword evidence="2" id="KW-0805">Transcription regulation</keyword>
<dbReference type="SUPFAM" id="SSF52172">
    <property type="entry name" value="CheY-like"/>
    <property type="match status" value="1"/>
</dbReference>
<keyword evidence="9" id="KW-1185">Reference proteome</keyword>
<gene>
    <name evidence="8" type="ORF">ACFFK0_07100</name>
</gene>
<evidence type="ECO:0000256" key="2">
    <source>
        <dbReference type="ARBA" id="ARBA00023015"/>
    </source>
</evidence>
<dbReference type="Pfam" id="PF00072">
    <property type="entry name" value="Response_reg"/>
    <property type="match status" value="1"/>
</dbReference>
<protein>
    <submittedName>
        <fullName evidence="8">Response regulator</fullName>
    </submittedName>
</protein>
<reference evidence="8 9" key="1">
    <citation type="submission" date="2024-09" db="EMBL/GenBank/DDBJ databases">
        <authorList>
            <person name="Sun Q."/>
            <person name="Mori K."/>
        </authorList>
    </citation>
    <scope>NUCLEOTIDE SEQUENCE [LARGE SCALE GENOMIC DNA]</scope>
    <source>
        <strain evidence="8 9">CCM 7759</strain>
    </source>
</reference>
<feature type="modified residue" description="4-aspartylphosphate" evidence="5">
    <location>
        <position position="59"/>
    </location>
</feature>
<dbReference type="PRINTS" id="PR00038">
    <property type="entry name" value="HTHLUXR"/>
</dbReference>
<dbReference type="Proteomes" id="UP001589776">
    <property type="component" value="Unassembled WGS sequence"/>
</dbReference>
<dbReference type="SMART" id="SM00421">
    <property type="entry name" value="HTH_LUXR"/>
    <property type="match status" value="1"/>
</dbReference>
<dbReference type="InterPro" id="IPR039420">
    <property type="entry name" value="WalR-like"/>
</dbReference>
<dbReference type="EMBL" id="JBHLWN010000027">
    <property type="protein sequence ID" value="MFC0212226.1"/>
    <property type="molecule type" value="Genomic_DNA"/>
</dbReference>
<dbReference type="InterPro" id="IPR011006">
    <property type="entry name" value="CheY-like_superfamily"/>
</dbReference>
<dbReference type="InterPro" id="IPR001789">
    <property type="entry name" value="Sig_transdc_resp-reg_receiver"/>
</dbReference>
<dbReference type="PROSITE" id="PS00622">
    <property type="entry name" value="HTH_LUXR_1"/>
    <property type="match status" value="1"/>
</dbReference>
<name>A0ABV6DHU7_9BACL</name>
<sequence length="216" mass="23695">MMTVRPLRLLLVDDHAIVRQGLHYFLGLQADLEVAGEAANGREAIEQARELQPDVVLMDLIMPELNGIEATSILRQEHPNMKIIVLTTFSDQDYVLSAIKAGANGYLLKDMEPEQIAEAIRQAQQGLPQLDPRVAGQLMSHIAAPPHVSAASPERLTEREMEVLRLIAQGRSNKEIAADCGISEKTVKTHVSSVLAKLNLADRTQAALFAVKHGWA</sequence>
<dbReference type="InterPro" id="IPR000792">
    <property type="entry name" value="Tscrpt_reg_LuxR_C"/>
</dbReference>
<feature type="domain" description="HTH luxR-type" evidence="6">
    <location>
        <begin position="149"/>
        <end position="214"/>
    </location>
</feature>
<dbReference type="CDD" id="cd17535">
    <property type="entry name" value="REC_NarL-like"/>
    <property type="match status" value="1"/>
</dbReference>
<dbReference type="InterPro" id="IPR058245">
    <property type="entry name" value="NreC/VraR/RcsB-like_REC"/>
</dbReference>
<dbReference type="PANTHER" id="PTHR43214:SF43">
    <property type="entry name" value="TWO-COMPONENT RESPONSE REGULATOR"/>
    <property type="match status" value="1"/>
</dbReference>
<dbReference type="Gene3D" id="3.40.50.2300">
    <property type="match status" value="1"/>
</dbReference>
<keyword evidence="3" id="KW-0238">DNA-binding</keyword>
<dbReference type="InterPro" id="IPR016032">
    <property type="entry name" value="Sig_transdc_resp-reg_C-effctor"/>
</dbReference>
<evidence type="ECO:0000259" key="7">
    <source>
        <dbReference type="PROSITE" id="PS50110"/>
    </source>
</evidence>
<keyword evidence="1 5" id="KW-0597">Phosphoprotein</keyword>
<dbReference type="CDD" id="cd06170">
    <property type="entry name" value="LuxR_C_like"/>
    <property type="match status" value="1"/>
</dbReference>
<accession>A0ABV6DHU7</accession>
<evidence type="ECO:0000256" key="3">
    <source>
        <dbReference type="ARBA" id="ARBA00023125"/>
    </source>
</evidence>
<dbReference type="SMART" id="SM00448">
    <property type="entry name" value="REC"/>
    <property type="match status" value="1"/>
</dbReference>
<evidence type="ECO:0000256" key="4">
    <source>
        <dbReference type="ARBA" id="ARBA00023163"/>
    </source>
</evidence>
<dbReference type="SUPFAM" id="SSF46894">
    <property type="entry name" value="C-terminal effector domain of the bipartite response regulators"/>
    <property type="match status" value="1"/>
</dbReference>
<evidence type="ECO:0000256" key="5">
    <source>
        <dbReference type="PROSITE-ProRule" id="PRU00169"/>
    </source>
</evidence>
<evidence type="ECO:0000256" key="1">
    <source>
        <dbReference type="ARBA" id="ARBA00022553"/>
    </source>
</evidence>
<feature type="domain" description="Response regulatory" evidence="7">
    <location>
        <begin position="8"/>
        <end position="124"/>
    </location>
</feature>
<evidence type="ECO:0000259" key="6">
    <source>
        <dbReference type="PROSITE" id="PS50043"/>
    </source>
</evidence>
<evidence type="ECO:0000313" key="8">
    <source>
        <dbReference type="EMBL" id="MFC0212226.1"/>
    </source>
</evidence>
<dbReference type="PROSITE" id="PS50043">
    <property type="entry name" value="HTH_LUXR_2"/>
    <property type="match status" value="1"/>
</dbReference>
<evidence type="ECO:0000313" key="9">
    <source>
        <dbReference type="Proteomes" id="UP001589776"/>
    </source>
</evidence>
<dbReference type="PANTHER" id="PTHR43214">
    <property type="entry name" value="TWO-COMPONENT RESPONSE REGULATOR"/>
    <property type="match status" value="1"/>
</dbReference>
<comment type="caution">
    <text evidence="8">The sequence shown here is derived from an EMBL/GenBank/DDBJ whole genome shotgun (WGS) entry which is preliminary data.</text>
</comment>